<proteinExistence type="predicted"/>
<feature type="region of interest" description="Disordered" evidence="1">
    <location>
        <begin position="74"/>
        <end position="104"/>
    </location>
</feature>
<feature type="region of interest" description="Disordered" evidence="1">
    <location>
        <begin position="1"/>
        <end position="32"/>
    </location>
</feature>
<sequence>MTHHRLRPTEVDEAARGQPGRLIPGREHRPGAGEQLRFDAHAIHPVPPVDQTQLEIPKNETRVRILDKCRRTPARIRIPPVDSDPLHGIRRTTGDPARDRGSGA</sequence>
<feature type="compositionally biased region" description="Basic and acidic residues" evidence="1">
    <location>
        <begin position="84"/>
        <end position="104"/>
    </location>
</feature>
<reference evidence="3" key="1">
    <citation type="journal article" date="2019" name="Int. J. Syst. Evol. Microbiol.">
        <title>The Global Catalogue of Microorganisms (GCM) 10K type strain sequencing project: providing services to taxonomists for standard genome sequencing and annotation.</title>
        <authorList>
            <consortium name="The Broad Institute Genomics Platform"/>
            <consortium name="The Broad Institute Genome Sequencing Center for Infectious Disease"/>
            <person name="Wu L."/>
            <person name="Ma J."/>
        </authorList>
    </citation>
    <scope>NUCLEOTIDE SEQUENCE [LARGE SCALE GENOMIC DNA]</scope>
    <source>
        <strain evidence="3">JCM 16929</strain>
    </source>
</reference>
<name>A0ABP7ADW5_9ACTN</name>
<evidence type="ECO:0000313" key="3">
    <source>
        <dbReference type="Proteomes" id="UP001501490"/>
    </source>
</evidence>
<gene>
    <name evidence="2" type="ORF">GCM10022236_35850</name>
</gene>
<accession>A0ABP7ADW5</accession>
<comment type="caution">
    <text evidence="2">The sequence shown here is derived from an EMBL/GenBank/DDBJ whole genome shotgun (WGS) entry which is preliminary data.</text>
</comment>
<protein>
    <submittedName>
        <fullName evidence="2">Uncharacterized protein</fullName>
    </submittedName>
</protein>
<organism evidence="2 3">
    <name type="scientific">Microlunatus ginsengisoli</name>
    <dbReference type="NCBI Taxonomy" id="363863"/>
    <lineage>
        <taxon>Bacteria</taxon>
        <taxon>Bacillati</taxon>
        <taxon>Actinomycetota</taxon>
        <taxon>Actinomycetes</taxon>
        <taxon>Propionibacteriales</taxon>
        <taxon>Propionibacteriaceae</taxon>
        <taxon>Microlunatus</taxon>
    </lineage>
</organism>
<evidence type="ECO:0000313" key="2">
    <source>
        <dbReference type="EMBL" id="GAA3630236.1"/>
    </source>
</evidence>
<keyword evidence="3" id="KW-1185">Reference proteome</keyword>
<evidence type="ECO:0000256" key="1">
    <source>
        <dbReference type="SAM" id="MobiDB-lite"/>
    </source>
</evidence>
<dbReference type="Proteomes" id="UP001501490">
    <property type="component" value="Unassembled WGS sequence"/>
</dbReference>
<dbReference type="EMBL" id="BAABAB010000026">
    <property type="protein sequence ID" value="GAA3630236.1"/>
    <property type="molecule type" value="Genomic_DNA"/>
</dbReference>